<dbReference type="Proteomes" id="UP000077202">
    <property type="component" value="Unassembled WGS sequence"/>
</dbReference>
<protein>
    <submittedName>
        <fullName evidence="2">Uncharacterized protein</fullName>
    </submittedName>
</protein>
<evidence type="ECO:0000256" key="1">
    <source>
        <dbReference type="SAM" id="MobiDB-lite"/>
    </source>
</evidence>
<dbReference type="EMBL" id="LVLJ01002314">
    <property type="protein sequence ID" value="OAE25585.1"/>
    <property type="molecule type" value="Genomic_DNA"/>
</dbReference>
<dbReference type="AlphaFoldDB" id="A0A176VZG2"/>
<feature type="region of interest" description="Disordered" evidence="1">
    <location>
        <begin position="1"/>
        <end position="27"/>
    </location>
</feature>
<reference evidence="2" key="1">
    <citation type="submission" date="2016-03" db="EMBL/GenBank/DDBJ databases">
        <title>Mechanisms controlling the formation of the plant cell surface in tip-growing cells are functionally conserved among land plants.</title>
        <authorList>
            <person name="Honkanen S."/>
            <person name="Jones V.A."/>
            <person name="Morieri G."/>
            <person name="Champion C."/>
            <person name="Hetherington A.J."/>
            <person name="Kelly S."/>
            <person name="Saint-Marcoux D."/>
            <person name="Proust H."/>
            <person name="Prescott H."/>
            <person name="Dolan L."/>
        </authorList>
    </citation>
    <scope>NUCLEOTIDE SEQUENCE [LARGE SCALE GENOMIC DNA]</scope>
    <source>
        <tissue evidence="2">Whole gametophyte</tissue>
    </source>
</reference>
<organism evidence="2 3">
    <name type="scientific">Marchantia polymorpha subsp. ruderalis</name>
    <dbReference type="NCBI Taxonomy" id="1480154"/>
    <lineage>
        <taxon>Eukaryota</taxon>
        <taxon>Viridiplantae</taxon>
        <taxon>Streptophyta</taxon>
        <taxon>Embryophyta</taxon>
        <taxon>Marchantiophyta</taxon>
        <taxon>Marchantiopsida</taxon>
        <taxon>Marchantiidae</taxon>
        <taxon>Marchantiales</taxon>
        <taxon>Marchantiaceae</taxon>
        <taxon>Marchantia</taxon>
    </lineage>
</organism>
<evidence type="ECO:0000313" key="2">
    <source>
        <dbReference type="EMBL" id="OAE25585.1"/>
    </source>
</evidence>
<accession>A0A176VZG2</accession>
<keyword evidence="3" id="KW-1185">Reference proteome</keyword>
<proteinExistence type="predicted"/>
<evidence type="ECO:0000313" key="3">
    <source>
        <dbReference type="Proteomes" id="UP000077202"/>
    </source>
</evidence>
<gene>
    <name evidence="2" type="ORF">AXG93_2982s1050</name>
</gene>
<name>A0A176VZG2_MARPO</name>
<comment type="caution">
    <text evidence="2">The sequence shown here is derived from an EMBL/GenBank/DDBJ whole genome shotgun (WGS) entry which is preliminary data.</text>
</comment>
<sequence>MVPGFVKQCFSSKSASSTEKGSRKEQHTIRKTYSMTFVEKRTFSDLRGFWKSSQGLAGWLAASGWE</sequence>